<gene>
    <name evidence="6" type="ORF">G3I67_02490</name>
</gene>
<dbReference type="RefSeq" id="WP_163651363.1">
    <property type="nucleotide sequence ID" value="NZ_JAAGRN010000001.1"/>
</dbReference>
<reference evidence="6" key="1">
    <citation type="submission" date="2020-02" db="EMBL/GenBank/DDBJ databases">
        <authorList>
            <person name="Chen W.-M."/>
        </authorList>
    </citation>
    <scope>NUCLEOTIDE SEQUENCE</scope>
    <source>
        <strain evidence="6">NBD-18</strain>
    </source>
</reference>
<sequence>MSDINIGNYFIKRVIELEKPFSHAQKFFPDLTDEMLATCQRELPKGQITAAGELEMSFHAFVVKTGKHVILFDTCCGNDKERPERPAFHKLKTNFMPALAAANVKPEEVDFVMCTHLHWDHVGWNTYLEDGTWKPTFPNAKYIMSKTEYDFWDNAYRTGVKSPHTQAFEDSVQPIERAKQAVLVSDDYELENGIWVEPCHGHTPGTFVINMQSNGQRGVVTGDVIHHQIQLRYPSMSTSADDDKDAARVSRTALIEKLAGSGTILLPGHFPTPTFGTIEDNATGGFKYKYAEK</sequence>
<organism evidence="6">
    <name type="scientific">Sheuella amnicola</name>
    <dbReference type="NCBI Taxonomy" id="2707330"/>
    <lineage>
        <taxon>Bacteria</taxon>
        <taxon>Pseudomonadati</taxon>
        <taxon>Pseudomonadota</taxon>
        <taxon>Betaproteobacteria</taxon>
        <taxon>Burkholderiales</taxon>
        <taxon>Alcaligenaceae</taxon>
        <taxon>Sheuella</taxon>
    </lineage>
</organism>
<dbReference type="SUPFAM" id="SSF56281">
    <property type="entry name" value="Metallo-hydrolase/oxidoreductase"/>
    <property type="match status" value="1"/>
</dbReference>
<keyword evidence="3 6" id="KW-0378">Hydrolase</keyword>
<keyword evidence="4" id="KW-0862">Zinc</keyword>
<proteinExistence type="inferred from homology"/>
<dbReference type="CDD" id="cd16277">
    <property type="entry name" value="metallo-hydrolase-like_MBL-fold"/>
    <property type="match status" value="1"/>
</dbReference>
<dbReference type="EMBL" id="JAAGRN010000001">
    <property type="protein sequence ID" value="NDY82090.1"/>
    <property type="molecule type" value="Genomic_DNA"/>
</dbReference>
<dbReference type="GO" id="GO:0016787">
    <property type="term" value="F:hydrolase activity"/>
    <property type="evidence" value="ECO:0007669"/>
    <property type="project" value="UniProtKB-KW"/>
</dbReference>
<protein>
    <submittedName>
        <fullName evidence="6">MBL fold metallo-hydrolase</fullName>
    </submittedName>
</protein>
<dbReference type="InterPro" id="IPR001279">
    <property type="entry name" value="Metallo-B-lactamas"/>
</dbReference>
<evidence type="ECO:0000256" key="3">
    <source>
        <dbReference type="ARBA" id="ARBA00022801"/>
    </source>
</evidence>
<dbReference type="GO" id="GO:0046872">
    <property type="term" value="F:metal ion binding"/>
    <property type="evidence" value="ECO:0007669"/>
    <property type="project" value="UniProtKB-KW"/>
</dbReference>
<comment type="caution">
    <text evidence="6">The sequence shown here is derived from an EMBL/GenBank/DDBJ whole genome shotgun (WGS) entry which is preliminary data.</text>
</comment>
<accession>A0A6B2QUQ7</accession>
<dbReference type="AlphaFoldDB" id="A0A6B2QUQ7"/>
<evidence type="ECO:0000256" key="1">
    <source>
        <dbReference type="ARBA" id="ARBA00007749"/>
    </source>
</evidence>
<evidence type="ECO:0000259" key="5">
    <source>
        <dbReference type="SMART" id="SM00849"/>
    </source>
</evidence>
<dbReference type="InterPro" id="IPR036866">
    <property type="entry name" value="RibonucZ/Hydroxyglut_hydro"/>
</dbReference>
<dbReference type="InterPro" id="IPR051013">
    <property type="entry name" value="MBL_superfamily_lactonases"/>
</dbReference>
<evidence type="ECO:0000313" key="6">
    <source>
        <dbReference type="EMBL" id="NDY82090.1"/>
    </source>
</evidence>
<dbReference type="Pfam" id="PF00753">
    <property type="entry name" value="Lactamase_B"/>
    <property type="match status" value="1"/>
</dbReference>
<evidence type="ECO:0000256" key="4">
    <source>
        <dbReference type="ARBA" id="ARBA00022833"/>
    </source>
</evidence>
<dbReference type="PANTHER" id="PTHR42978:SF6">
    <property type="entry name" value="QUORUM-QUENCHING LACTONASE YTNP-RELATED"/>
    <property type="match status" value="1"/>
</dbReference>
<keyword evidence="2" id="KW-0479">Metal-binding</keyword>
<evidence type="ECO:0000256" key="2">
    <source>
        <dbReference type="ARBA" id="ARBA00022723"/>
    </source>
</evidence>
<comment type="similarity">
    <text evidence="1">Belongs to the metallo-beta-lactamase superfamily.</text>
</comment>
<name>A0A6B2QUQ7_9BURK</name>
<dbReference type="SMART" id="SM00849">
    <property type="entry name" value="Lactamase_B"/>
    <property type="match status" value="1"/>
</dbReference>
<feature type="domain" description="Metallo-beta-lactamase" evidence="5">
    <location>
        <begin position="57"/>
        <end position="269"/>
    </location>
</feature>
<dbReference type="PANTHER" id="PTHR42978">
    <property type="entry name" value="QUORUM-QUENCHING LACTONASE YTNP-RELATED-RELATED"/>
    <property type="match status" value="1"/>
</dbReference>
<dbReference type="Gene3D" id="3.60.15.10">
    <property type="entry name" value="Ribonuclease Z/Hydroxyacylglutathione hydrolase-like"/>
    <property type="match status" value="1"/>
</dbReference>